<name>A0A816LNT8_BRANA</name>
<evidence type="ECO:0000313" key="1">
    <source>
        <dbReference type="EMBL" id="CAF1951329.1"/>
    </source>
</evidence>
<organism evidence="1">
    <name type="scientific">Brassica napus</name>
    <name type="common">Rape</name>
    <dbReference type="NCBI Taxonomy" id="3708"/>
    <lineage>
        <taxon>Eukaryota</taxon>
        <taxon>Viridiplantae</taxon>
        <taxon>Streptophyta</taxon>
        <taxon>Embryophyta</taxon>
        <taxon>Tracheophyta</taxon>
        <taxon>Spermatophyta</taxon>
        <taxon>Magnoliopsida</taxon>
        <taxon>eudicotyledons</taxon>
        <taxon>Gunneridae</taxon>
        <taxon>Pentapetalae</taxon>
        <taxon>rosids</taxon>
        <taxon>malvids</taxon>
        <taxon>Brassicales</taxon>
        <taxon>Brassicaceae</taxon>
        <taxon>Brassiceae</taxon>
        <taxon>Brassica</taxon>
    </lineage>
</organism>
<sequence>FATWRPGGEWSFQCRDNFLVALVECSPLLLQVMNLLIQCFLPSHPVFLRRMFVLSVSSAFDDIAILCR</sequence>
<gene>
    <name evidence="1" type="ORF">DARMORV10_C07P05110.1</name>
</gene>
<accession>A0A816LNT8</accession>
<feature type="non-terminal residue" evidence="1">
    <location>
        <position position="1"/>
    </location>
</feature>
<dbReference type="Proteomes" id="UP001295469">
    <property type="component" value="Chromosome C07"/>
</dbReference>
<dbReference type="EMBL" id="HG994371">
    <property type="protein sequence ID" value="CAF1951329.1"/>
    <property type="molecule type" value="Genomic_DNA"/>
</dbReference>
<proteinExistence type="predicted"/>
<protein>
    <submittedName>
        <fullName evidence="1">(rape) hypothetical protein</fullName>
    </submittedName>
</protein>
<dbReference type="AlphaFoldDB" id="A0A816LNT8"/>
<reference evidence="1" key="1">
    <citation type="submission" date="2021-01" db="EMBL/GenBank/DDBJ databases">
        <authorList>
            <consortium name="Genoscope - CEA"/>
            <person name="William W."/>
        </authorList>
    </citation>
    <scope>NUCLEOTIDE SEQUENCE</scope>
</reference>